<dbReference type="EMBL" id="KZ508969">
    <property type="protein sequence ID" value="PKU34593.1"/>
    <property type="molecule type" value="Genomic_DNA"/>
</dbReference>
<organism evidence="3 4">
    <name type="scientific">Limosa lapponica baueri</name>
    <dbReference type="NCBI Taxonomy" id="1758121"/>
    <lineage>
        <taxon>Eukaryota</taxon>
        <taxon>Metazoa</taxon>
        <taxon>Chordata</taxon>
        <taxon>Craniata</taxon>
        <taxon>Vertebrata</taxon>
        <taxon>Euteleostomi</taxon>
        <taxon>Archelosauria</taxon>
        <taxon>Archosauria</taxon>
        <taxon>Dinosauria</taxon>
        <taxon>Saurischia</taxon>
        <taxon>Theropoda</taxon>
        <taxon>Coelurosauria</taxon>
        <taxon>Aves</taxon>
        <taxon>Neognathae</taxon>
        <taxon>Neoaves</taxon>
        <taxon>Charadriiformes</taxon>
        <taxon>Scolopacidae</taxon>
        <taxon>Limosa</taxon>
    </lineage>
</organism>
<feature type="region of interest" description="Disordered" evidence="1">
    <location>
        <begin position="66"/>
        <end position="120"/>
    </location>
</feature>
<feature type="compositionally biased region" description="Basic and acidic residues" evidence="1">
    <location>
        <begin position="101"/>
        <end position="114"/>
    </location>
</feature>
<evidence type="ECO:0000313" key="4">
    <source>
        <dbReference type="Proteomes" id="UP000233556"/>
    </source>
</evidence>
<accession>A0A2I0TLI9</accession>
<feature type="transmembrane region" description="Helical" evidence="2">
    <location>
        <begin position="36"/>
        <end position="57"/>
    </location>
</feature>
<protein>
    <submittedName>
        <fullName evidence="3">Monocarboxylate transporter 2-like</fullName>
    </submittedName>
</protein>
<dbReference type="Proteomes" id="UP000233556">
    <property type="component" value="Unassembled WGS sequence"/>
</dbReference>
<feature type="compositionally biased region" description="Basic and acidic residues" evidence="1">
    <location>
        <begin position="66"/>
        <end position="85"/>
    </location>
</feature>
<proteinExistence type="predicted"/>
<dbReference type="AlphaFoldDB" id="A0A2I0TLI9"/>
<evidence type="ECO:0000313" key="3">
    <source>
        <dbReference type="EMBL" id="PKU34593.1"/>
    </source>
</evidence>
<name>A0A2I0TLI9_LIMLA</name>
<gene>
    <name evidence="3" type="ORF">llap_15103</name>
</gene>
<keyword evidence="2" id="KW-0812">Transmembrane</keyword>
<sequence length="120" mass="14113">MDWNERDMDPYSLSPEVDAARVGRTLIDTFGDYKYMFIKCGAVMFLAGTFLFIMNYYNYRMLAKEEKERKAKEEDPKSVRTENEGRNNWNKEIVQDGPELEPLREEQEGLKKEVNGTNEV</sequence>
<keyword evidence="4" id="KW-1185">Reference proteome</keyword>
<evidence type="ECO:0000256" key="1">
    <source>
        <dbReference type="SAM" id="MobiDB-lite"/>
    </source>
</evidence>
<reference evidence="4" key="1">
    <citation type="submission" date="2017-11" db="EMBL/GenBank/DDBJ databases">
        <authorList>
            <person name="Lima N.C."/>
            <person name="Parody-Merino A.M."/>
            <person name="Battley P.F."/>
            <person name="Fidler A.E."/>
            <person name="Prosdocimi F."/>
        </authorList>
    </citation>
    <scope>NUCLEOTIDE SEQUENCE [LARGE SCALE GENOMIC DNA]</scope>
</reference>
<keyword evidence="2" id="KW-1133">Transmembrane helix</keyword>
<keyword evidence="2" id="KW-0472">Membrane</keyword>
<evidence type="ECO:0000256" key="2">
    <source>
        <dbReference type="SAM" id="Phobius"/>
    </source>
</evidence>
<reference evidence="4" key="2">
    <citation type="submission" date="2017-12" db="EMBL/GenBank/DDBJ databases">
        <title>Genome sequence of the Bar-tailed Godwit (Limosa lapponica baueri).</title>
        <authorList>
            <person name="Lima N.C.B."/>
            <person name="Parody-Merino A.M."/>
            <person name="Battley P.F."/>
            <person name="Fidler A.E."/>
            <person name="Prosdocimi F."/>
        </authorList>
    </citation>
    <scope>NUCLEOTIDE SEQUENCE [LARGE SCALE GENOMIC DNA]</scope>
</reference>